<keyword evidence="1" id="KW-0472">Membrane</keyword>
<accession>A0A9N9UHW0</accession>
<proteinExistence type="predicted"/>
<reference evidence="3" key="1">
    <citation type="submission" date="2019-06" db="EMBL/GenBank/DDBJ databases">
        <authorList>
            <person name="Broberg M."/>
        </authorList>
    </citation>
    <scope>NUCLEOTIDE SEQUENCE [LARGE SCALE GENOMIC DNA]</scope>
</reference>
<protein>
    <submittedName>
        <fullName evidence="2">Uncharacterized protein</fullName>
    </submittedName>
</protein>
<evidence type="ECO:0000313" key="2">
    <source>
        <dbReference type="EMBL" id="CAG9988849.1"/>
    </source>
</evidence>
<gene>
    <name evidence="2" type="ORF">CBYS24578_00014254</name>
</gene>
<evidence type="ECO:0000313" key="3">
    <source>
        <dbReference type="Proteomes" id="UP000754883"/>
    </source>
</evidence>
<name>A0A9N9UHW0_9HYPO</name>
<feature type="transmembrane region" description="Helical" evidence="1">
    <location>
        <begin position="147"/>
        <end position="167"/>
    </location>
</feature>
<dbReference type="AlphaFoldDB" id="A0A9N9UHW0"/>
<keyword evidence="3" id="KW-1185">Reference proteome</keyword>
<keyword evidence="1" id="KW-0812">Transmembrane</keyword>
<keyword evidence="1" id="KW-1133">Transmembrane helix</keyword>
<feature type="transmembrane region" description="Helical" evidence="1">
    <location>
        <begin position="64"/>
        <end position="80"/>
    </location>
</feature>
<feature type="transmembrane region" description="Helical" evidence="1">
    <location>
        <begin position="219"/>
        <end position="241"/>
    </location>
</feature>
<organism evidence="2 3">
    <name type="scientific">Clonostachys byssicola</name>
    <dbReference type="NCBI Taxonomy" id="160290"/>
    <lineage>
        <taxon>Eukaryota</taxon>
        <taxon>Fungi</taxon>
        <taxon>Dikarya</taxon>
        <taxon>Ascomycota</taxon>
        <taxon>Pezizomycotina</taxon>
        <taxon>Sordariomycetes</taxon>
        <taxon>Hypocreomycetidae</taxon>
        <taxon>Hypocreales</taxon>
        <taxon>Bionectriaceae</taxon>
        <taxon>Clonostachys</taxon>
    </lineage>
</organism>
<dbReference type="EMBL" id="CABFNO020001454">
    <property type="protein sequence ID" value="CAG9988849.1"/>
    <property type="molecule type" value="Genomic_DNA"/>
</dbReference>
<dbReference type="Proteomes" id="UP000754883">
    <property type="component" value="Unassembled WGS sequence"/>
</dbReference>
<reference evidence="2 3" key="2">
    <citation type="submission" date="2021-10" db="EMBL/GenBank/DDBJ databases">
        <authorList>
            <person name="Piombo E."/>
        </authorList>
    </citation>
    <scope>NUCLEOTIDE SEQUENCE [LARGE SCALE GENOMIC DNA]</scope>
</reference>
<feature type="transmembrane region" description="Helical" evidence="1">
    <location>
        <begin position="87"/>
        <end position="108"/>
    </location>
</feature>
<sequence length="242" mass="27586">MATVLNSIISGVLFNTYHLFLESNSHFTLNMLLREPENRLSIFYTLLMLVITILLWLYPHLIQIVVMGCSTIGILGLYEYSIVDRRAFLWPAMASAQLLVLPLLWIWIVHHTISWSGFITYLTLSLAGWGAGKLTIEIIGQPDDQKVFVFAVLQTCLLGCVWVLEVIRGRRVARAARRTLVRSEYQESAAEAAWEINEDVVHTDASHGSEELKEKKWSLICWFGILLIPQVLAYLFVSIVYT</sequence>
<dbReference type="OrthoDB" id="5149343at2759"/>
<evidence type="ECO:0000256" key="1">
    <source>
        <dbReference type="SAM" id="Phobius"/>
    </source>
</evidence>
<feature type="transmembrane region" description="Helical" evidence="1">
    <location>
        <begin position="40"/>
        <end position="58"/>
    </location>
</feature>
<comment type="caution">
    <text evidence="2">The sequence shown here is derived from an EMBL/GenBank/DDBJ whole genome shotgun (WGS) entry which is preliminary data.</text>
</comment>